<keyword evidence="1" id="KW-0472">Membrane</keyword>
<gene>
    <name evidence="2" type="ORF">CYJ96_11940</name>
</gene>
<feature type="transmembrane region" description="Helical" evidence="1">
    <location>
        <begin position="116"/>
        <end position="136"/>
    </location>
</feature>
<sequence length="150" mass="17522">MSKKPSLFKFMFFVFLAFYLSSLIVLLFVFTSNIVNYPNLNILIGAIIGVSFIAMIFFSPILLFVTFFQYWMKNNKLKNFISFLLVIIYGYIIFIQTSLKSSNLTWFTEKDKILNFFLLSIPSTALFLIILICLVSRDCKIFRVNRKIGN</sequence>
<proteinExistence type="predicted"/>
<accession>A0A2I1RF76</accession>
<protein>
    <submittedName>
        <fullName evidence="2">Uncharacterized protein</fullName>
    </submittedName>
</protein>
<dbReference type="Proteomes" id="UP000234914">
    <property type="component" value="Unassembled WGS sequence"/>
</dbReference>
<dbReference type="AlphaFoldDB" id="A0A2I1RF76"/>
<evidence type="ECO:0000313" key="3">
    <source>
        <dbReference type="Proteomes" id="UP000234914"/>
    </source>
</evidence>
<organism evidence="2 3">
    <name type="scientific">Faucicola osloensis</name>
    <name type="common">Moraxella osloensis</name>
    <dbReference type="NCBI Taxonomy" id="34062"/>
    <lineage>
        <taxon>Bacteria</taxon>
        <taxon>Pseudomonadati</taxon>
        <taxon>Pseudomonadota</taxon>
        <taxon>Gammaproteobacteria</taxon>
        <taxon>Moraxellales</taxon>
        <taxon>Moraxellaceae</taxon>
        <taxon>Faucicola</taxon>
    </lineage>
</organism>
<reference evidence="2 3" key="1">
    <citation type="submission" date="2017-12" db="EMBL/GenBank/DDBJ databases">
        <title>Phylogenetic diversity of female urinary microbiome.</title>
        <authorList>
            <person name="Thomas-White K."/>
            <person name="Wolfe A.J."/>
        </authorList>
    </citation>
    <scope>NUCLEOTIDE SEQUENCE [LARGE SCALE GENOMIC DNA]</scope>
    <source>
        <strain evidence="2 3">UMB0416</strain>
    </source>
</reference>
<comment type="caution">
    <text evidence="2">The sequence shown here is derived from an EMBL/GenBank/DDBJ whole genome shotgun (WGS) entry which is preliminary data.</text>
</comment>
<dbReference type="EMBL" id="PKJS01000023">
    <property type="protein sequence ID" value="PKZ67781.1"/>
    <property type="molecule type" value="Genomic_DNA"/>
</dbReference>
<feature type="transmembrane region" description="Helical" evidence="1">
    <location>
        <begin position="80"/>
        <end position="96"/>
    </location>
</feature>
<evidence type="ECO:0000256" key="1">
    <source>
        <dbReference type="SAM" id="Phobius"/>
    </source>
</evidence>
<keyword evidence="1" id="KW-1133">Transmembrane helix</keyword>
<feature type="transmembrane region" description="Helical" evidence="1">
    <location>
        <begin position="42"/>
        <end position="68"/>
    </location>
</feature>
<name>A0A2I1RF76_FAUOS</name>
<keyword evidence="1" id="KW-0812">Transmembrane</keyword>
<feature type="transmembrane region" description="Helical" evidence="1">
    <location>
        <begin position="7"/>
        <end position="30"/>
    </location>
</feature>
<evidence type="ECO:0000313" key="2">
    <source>
        <dbReference type="EMBL" id="PKZ67781.1"/>
    </source>
</evidence>